<dbReference type="GO" id="GO:0005840">
    <property type="term" value="C:ribosome"/>
    <property type="evidence" value="ECO:0007669"/>
    <property type="project" value="UniProtKB-KW"/>
</dbReference>
<evidence type="ECO:0000313" key="5">
    <source>
        <dbReference type="Proteomes" id="UP000033858"/>
    </source>
</evidence>
<organism evidence="4 5">
    <name type="scientific">Candidatus Woesebacteria bacterium GW2011_GWB1_41_10</name>
    <dbReference type="NCBI Taxonomy" id="1618577"/>
    <lineage>
        <taxon>Bacteria</taxon>
        <taxon>Candidatus Woeseibacteriota</taxon>
    </lineage>
</organism>
<sequence length="70" mass="8097">FGTIEKTKEAQEFIKKLPGKRFLFLLSEKNKKAIEKIKNLANVEVKLFSSANAWDIITGRTLILDRDIFK</sequence>
<dbReference type="GO" id="GO:0006412">
    <property type="term" value="P:translation"/>
    <property type="evidence" value="ECO:0007669"/>
    <property type="project" value="InterPro"/>
</dbReference>
<evidence type="ECO:0000256" key="2">
    <source>
        <dbReference type="ARBA" id="ARBA00022980"/>
    </source>
</evidence>
<reference evidence="4 5" key="1">
    <citation type="journal article" date="2015" name="Nature">
        <title>rRNA introns, odd ribosomes, and small enigmatic genomes across a large radiation of phyla.</title>
        <authorList>
            <person name="Brown C.T."/>
            <person name="Hug L.A."/>
            <person name="Thomas B.C."/>
            <person name="Sharon I."/>
            <person name="Castelle C.J."/>
            <person name="Singh A."/>
            <person name="Wilkins M.J."/>
            <person name="Williams K.H."/>
            <person name="Banfield J.F."/>
        </authorList>
    </citation>
    <scope>NUCLEOTIDE SEQUENCE [LARGE SCALE GENOMIC DNA]</scope>
</reference>
<dbReference type="Gene3D" id="3.40.1370.10">
    <property type="match status" value="1"/>
</dbReference>
<comment type="similarity">
    <text evidence="1">Belongs to the universal ribosomal protein uL4 family.</text>
</comment>
<dbReference type="Proteomes" id="UP000033858">
    <property type="component" value="Unassembled WGS sequence"/>
</dbReference>
<gene>
    <name evidence="4" type="ORF">UU32_C0020G0001</name>
</gene>
<feature type="non-terminal residue" evidence="4">
    <location>
        <position position="1"/>
    </location>
</feature>
<dbReference type="InterPro" id="IPR002136">
    <property type="entry name" value="Ribosomal_uL4"/>
</dbReference>
<dbReference type="EMBL" id="LCAE01000020">
    <property type="protein sequence ID" value="KKR86174.1"/>
    <property type="molecule type" value="Genomic_DNA"/>
</dbReference>
<evidence type="ECO:0000256" key="3">
    <source>
        <dbReference type="ARBA" id="ARBA00023274"/>
    </source>
</evidence>
<dbReference type="AlphaFoldDB" id="A0A0G0UB28"/>
<keyword evidence="2" id="KW-0689">Ribosomal protein</keyword>
<dbReference type="InterPro" id="IPR023574">
    <property type="entry name" value="Ribosomal_uL4_dom_sf"/>
</dbReference>
<keyword evidence="3" id="KW-0687">Ribonucleoprotein</keyword>
<protein>
    <submittedName>
        <fullName evidence="4">Uncharacterized protein</fullName>
    </submittedName>
</protein>
<evidence type="ECO:0000256" key="1">
    <source>
        <dbReference type="ARBA" id="ARBA00010528"/>
    </source>
</evidence>
<name>A0A0G0UB28_9BACT</name>
<accession>A0A0G0UB28</accession>
<comment type="caution">
    <text evidence="4">The sequence shown here is derived from an EMBL/GenBank/DDBJ whole genome shotgun (WGS) entry which is preliminary data.</text>
</comment>
<dbReference type="SUPFAM" id="SSF52166">
    <property type="entry name" value="Ribosomal protein L4"/>
    <property type="match status" value="1"/>
</dbReference>
<dbReference type="GO" id="GO:0003735">
    <property type="term" value="F:structural constituent of ribosome"/>
    <property type="evidence" value="ECO:0007669"/>
    <property type="project" value="InterPro"/>
</dbReference>
<dbReference type="GO" id="GO:1990904">
    <property type="term" value="C:ribonucleoprotein complex"/>
    <property type="evidence" value="ECO:0007669"/>
    <property type="project" value="UniProtKB-KW"/>
</dbReference>
<evidence type="ECO:0000313" key="4">
    <source>
        <dbReference type="EMBL" id="KKR86174.1"/>
    </source>
</evidence>
<dbReference type="Pfam" id="PF00573">
    <property type="entry name" value="Ribosomal_L4"/>
    <property type="match status" value="1"/>
</dbReference>
<proteinExistence type="inferred from homology"/>